<dbReference type="InterPro" id="IPR006612">
    <property type="entry name" value="THAP_Znf"/>
</dbReference>
<keyword evidence="3" id="KW-0677">Repeat</keyword>
<dbReference type="PROSITE" id="PS51915">
    <property type="entry name" value="ZAD"/>
    <property type="match status" value="2"/>
</dbReference>
<keyword evidence="8" id="KW-0804">Transcription</keyword>
<feature type="binding site" evidence="12">
    <location>
        <position position="728"/>
    </location>
    <ligand>
        <name>Zn(2+)</name>
        <dbReference type="ChEBI" id="CHEBI:29105"/>
    </ligand>
</feature>
<dbReference type="PANTHER" id="PTHR47772:SF13">
    <property type="entry name" value="GASTRULA ZINC FINGER PROTEIN XLCGF49.1-LIKE-RELATED"/>
    <property type="match status" value="1"/>
</dbReference>
<feature type="domain" description="THAP-type" evidence="15">
    <location>
        <begin position="12"/>
        <end position="98"/>
    </location>
</feature>
<dbReference type="InterPro" id="IPR012934">
    <property type="entry name" value="Znf_AD"/>
</dbReference>
<evidence type="ECO:0000256" key="13">
    <source>
        <dbReference type="SAM" id="MobiDB-lite"/>
    </source>
</evidence>
<dbReference type="InterPro" id="IPR036236">
    <property type="entry name" value="Znf_C2H2_sf"/>
</dbReference>
<keyword evidence="18" id="KW-1185">Reference proteome</keyword>
<dbReference type="PROSITE" id="PS50157">
    <property type="entry name" value="ZINC_FINGER_C2H2_2"/>
    <property type="match status" value="6"/>
</dbReference>
<feature type="binding site" evidence="12">
    <location>
        <position position="167"/>
    </location>
    <ligand>
        <name>Zn(2+)</name>
        <dbReference type="ChEBI" id="CHEBI:29105"/>
    </ligand>
</feature>
<evidence type="ECO:0000256" key="9">
    <source>
        <dbReference type="ARBA" id="ARBA00023242"/>
    </source>
</evidence>
<accession>A0ABM1Y6X9</accession>
<feature type="domain" description="C2H2-type" evidence="14">
    <location>
        <begin position="581"/>
        <end position="604"/>
    </location>
</feature>
<evidence type="ECO:0000256" key="2">
    <source>
        <dbReference type="ARBA" id="ARBA00022723"/>
    </source>
</evidence>
<evidence type="ECO:0000256" key="10">
    <source>
        <dbReference type="PROSITE-ProRule" id="PRU00042"/>
    </source>
</evidence>
<evidence type="ECO:0000256" key="3">
    <source>
        <dbReference type="ARBA" id="ARBA00022737"/>
    </source>
</evidence>
<evidence type="ECO:0000313" key="17">
    <source>
        <dbReference type="EnsemblMetazoa" id="AALFPA23_006342.P8226"/>
    </source>
</evidence>
<feature type="binding site" evidence="12">
    <location>
        <position position="225"/>
    </location>
    <ligand>
        <name>Zn(2+)</name>
        <dbReference type="ChEBI" id="CHEBI:29105"/>
    </ligand>
</feature>
<feature type="binding site" evidence="12">
    <location>
        <position position="222"/>
    </location>
    <ligand>
        <name>Zn(2+)</name>
        <dbReference type="ChEBI" id="CHEBI:29105"/>
    </ligand>
</feature>
<feature type="binding site" evidence="12">
    <location>
        <position position="170"/>
    </location>
    <ligand>
        <name>Zn(2+)</name>
        <dbReference type="ChEBI" id="CHEBI:29105"/>
    </ligand>
</feature>
<evidence type="ECO:0000256" key="6">
    <source>
        <dbReference type="ARBA" id="ARBA00023015"/>
    </source>
</evidence>
<feature type="domain" description="C2H2-type" evidence="14">
    <location>
        <begin position="525"/>
        <end position="552"/>
    </location>
</feature>
<feature type="binding site" evidence="12">
    <location>
        <position position="783"/>
    </location>
    <ligand>
        <name>Zn(2+)</name>
        <dbReference type="ChEBI" id="CHEBI:29105"/>
    </ligand>
</feature>
<keyword evidence="4 10" id="KW-0863">Zinc-finger</keyword>
<dbReference type="SMART" id="SM00980">
    <property type="entry name" value="THAP"/>
    <property type="match status" value="1"/>
</dbReference>
<dbReference type="SMART" id="SM00692">
    <property type="entry name" value="DM3"/>
    <property type="match status" value="1"/>
</dbReference>
<evidence type="ECO:0000313" key="18">
    <source>
        <dbReference type="Proteomes" id="UP000069940"/>
    </source>
</evidence>
<dbReference type="PROSITE" id="PS00028">
    <property type="entry name" value="ZINC_FINGER_C2H2_1"/>
    <property type="match status" value="11"/>
</dbReference>
<dbReference type="SMART" id="SM00868">
    <property type="entry name" value="zf-AD"/>
    <property type="match status" value="2"/>
</dbReference>
<keyword evidence="9" id="KW-0539">Nucleus</keyword>
<keyword evidence="6" id="KW-0805">Transcription regulation</keyword>
<evidence type="ECO:0000256" key="5">
    <source>
        <dbReference type="ARBA" id="ARBA00022833"/>
    </source>
</evidence>
<dbReference type="Pfam" id="PF00096">
    <property type="entry name" value="zf-C2H2"/>
    <property type="match status" value="7"/>
</dbReference>
<dbReference type="EnsemblMetazoa" id="AALFPA23_006342.R8226">
    <property type="protein sequence ID" value="AALFPA23_006342.P8226"/>
    <property type="gene ID" value="AALFPA23_006342"/>
</dbReference>
<keyword evidence="7 11" id="KW-0238">DNA-binding</keyword>
<evidence type="ECO:0000256" key="4">
    <source>
        <dbReference type="ARBA" id="ARBA00022771"/>
    </source>
</evidence>
<evidence type="ECO:0000256" key="12">
    <source>
        <dbReference type="PROSITE-ProRule" id="PRU01263"/>
    </source>
</evidence>
<keyword evidence="5 12" id="KW-0862">Zinc</keyword>
<dbReference type="RefSeq" id="XP_062709361.1">
    <property type="nucleotide sequence ID" value="XM_062853377.1"/>
</dbReference>
<evidence type="ECO:0000256" key="7">
    <source>
        <dbReference type="ARBA" id="ARBA00023125"/>
    </source>
</evidence>
<sequence>MKAPENISSSDSSSKCIVPTCGNSFRLQSSSYTGHSFPRDVTIRSEWMSALRSTESSILERDINLDSAQICSDHFTPECFQQTEGQRNLLESAIPTLFGSADDGKRNDPQDQQSPTMDKGKHCPIKAQEQMRKLIADVLKCTDGMDYPDNVKSTSTMFRLKRFPHVCRLCLKPKKSRQVLIPTDATDYEFDGDSIDEFLFDILPPGATLDKDKQHLLPTDVCKPCYELLKFFARYRSKIATVHRLMNALVELKHFNTRPIVELFNSKTNSVRRVIKDLGLCRLNSYTVDDLIDEFPLYDLATFEGFVIKQENEEEAEEVPDQVEVICEEVKVELNDFPIDLGAIYAEECTAEEVKELTVDNVDVMMVEPKAVEKKSAVKKKRQRPVQKVDDGQPKKVRKLYGGRKGKELKQCEKCDYHTYYAKSFRSHQMTHERKENRVYRCKHPNCTEEFKTSAESYRHSTVKHKSHICETCGQACSTKYALASHMERHLKLYEYACTYCEKKKITKRDLDFHIRRRHLNAVQYHCKTCGLVFIRKTSLDEHERTHGDTYDFHCTQCDKKFKRQKALTRHIRLVHENFRVTCPHCDNTFSSAYDLNNHIECAHGIQTRFVCDICVLTLLSQEKLDLHRAQHLRPHELQCGTCLSVCMDQQQMADHLCITYRKRSDLQDHQSSTTDKAKLCPIKAQEQMRKLIEDVLKCTDGTDHPDNAKSTSTLFRLKRFPHVCRLCLMPKKYRQVLIPTDATDQEFDGDSIEEFLFDILPPGATLDKDKQHLLPNGICKPCYELLKFFARYRSKIATVHRLMNALIELKHFNSRPIVELFNSKADTLRTVIKDLGLCRLNSYTVDDLIDEFPLYDLATFEGFVIKQDEEEAEEVPDQVEVVCEEVKIELNDFPVDLGAIYAEECTAEEVKELTIDNVDVMMVEPKTVEKKPVAKKKRQRLVQKVDNGEPKKVRKLYGGGKSKELEQCEKCDYHTYYAKRLRSHQMTHDTKENRVYRCKYPNCTEEFKTSKESYRHSLIKHKSHICESCGQACSTKYALATHMERHLKLYEYACTYCEKKKTTKRDLDFHIRRKHLNAVQYHCKTCGLVFIRKTSLDEHERTHGDTYDFHCTQCDKKFKRQKALTRHIRLVHENFRVTCPHCDNTFSSAYDLNNHIECAHGIQTRFVCDICVLTLLSQEKLDLHRAQHLRPHELQCGTCLSVCMDQQQMADHLCITYRDDYFCCGRDHRYHYMYNKHMLVKHGIKTNARVKPVPGELMGRMRAQRKRVETCPKCEQVFATRTLKKQHMDICTGGADDTERQRTTGDNDAV</sequence>
<dbReference type="Proteomes" id="UP000069940">
    <property type="component" value="Unassembled WGS sequence"/>
</dbReference>
<evidence type="ECO:0000256" key="1">
    <source>
        <dbReference type="ARBA" id="ARBA00004123"/>
    </source>
</evidence>
<dbReference type="GeneID" id="109410226"/>
<organism evidence="17 18">
    <name type="scientific">Aedes albopictus</name>
    <name type="common">Asian tiger mosquito</name>
    <name type="synonym">Stegomyia albopicta</name>
    <dbReference type="NCBI Taxonomy" id="7160"/>
    <lineage>
        <taxon>Eukaryota</taxon>
        <taxon>Metazoa</taxon>
        <taxon>Ecdysozoa</taxon>
        <taxon>Arthropoda</taxon>
        <taxon>Hexapoda</taxon>
        <taxon>Insecta</taxon>
        <taxon>Pterygota</taxon>
        <taxon>Neoptera</taxon>
        <taxon>Endopterygota</taxon>
        <taxon>Diptera</taxon>
        <taxon>Nematocera</taxon>
        <taxon>Culicoidea</taxon>
        <taxon>Culicidae</taxon>
        <taxon>Culicinae</taxon>
        <taxon>Aedini</taxon>
        <taxon>Aedes</taxon>
        <taxon>Stegomyia</taxon>
    </lineage>
</organism>
<feature type="domain" description="C2H2-type" evidence="14">
    <location>
        <begin position="553"/>
        <end position="581"/>
    </location>
</feature>
<comment type="subcellular location">
    <subcellularLocation>
        <location evidence="1">Nucleus</location>
    </subcellularLocation>
</comment>
<evidence type="ECO:0000259" key="15">
    <source>
        <dbReference type="PROSITE" id="PS50950"/>
    </source>
</evidence>
<keyword evidence="2 12" id="KW-0479">Metal-binding</keyword>
<evidence type="ECO:0000259" key="16">
    <source>
        <dbReference type="PROSITE" id="PS51915"/>
    </source>
</evidence>
<protein>
    <recommendedName>
        <fullName evidence="19">C2h2-type zn-finger protein</fullName>
    </recommendedName>
</protein>
<name>A0ABM1Y6X9_AEDAL</name>
<dbReference type="SUPFAM" id="SSF57716">
    <property type="entry name" value="Glucocorticoid receptor-like (DNA-binding domain)"/>
    <property type="match status" value="1"/>
</dbReference>
<feature type="domain" description="C2H2-type" evidence="14">
    <location>
        <begin position="1082"/>
        <end position="1109"/>
    </location>
</feature>
<evidence type="ECO:0008006" key="19">
    <source>
        <dbReference type="Google" id="ProtNLM"/>
    </source>
</evidence>
<feature type="domain" description="ZAD" evidence="16">
    <location>
        <begin position="165"/>
        <end position="249"/>
    </location>
</feature>
<dbReference type="InterPro" id="IPR050636">
    <property type="entry name" value="C2H2-ZF_domain-containing"/>
</dbReference>
<feature type="region of interest" description="Disordered" evidence="13">
    <location>
        <begin position="98"/>
        <end position="122"/>
    </location>
</feature>
<dbReference type="SUPFAM" id="SSF57667">
    <property type="entry name" value="beta-beta-alpha zinc fingers"/>
    <property type="match status" value="6"/>
</dbReference>
<dbReference type="PANTHER" id="PTHR47772">
    <property type="entry name" value="ZINC FINGER PROTEIN 200"/>
    <property type="match status" value="1"/>
</dbReference>
<evidence type="ECO:0000256" key="11">
    <source>
        <dbReference type="PROSITE-ProRule" id="PRU00309"/>
    </source>
</evidence>
<feature type="domain" description="ZAD" evidence="16">
    <location>
        <begin position="723"/>
        <end position="807"/>
    </location>
</feature>
<dbReference type="Gene3D" id="3.30.160.60">
    <property type="entry name" value="Classic Zinc Finger"/>
    <property type="match status" value="8"/>
</dbReference>
<dbReference type="PROSITE" id="PS50950">
    <property type="entry name" value="ZF_THAP"/>
    <property type="match status" value="1"/>
</dbReference>
<feature type="domain" description="C2H2-type" evidence="14">
    <location>
        <begin position="1138"/>
        <end position="1161"/>
    </location>
</feature>
<dbReference type="SMART" id="SM00355">
    <property type="entry name" value="ZnF_C2H2"/>
    <property type="match status" value="17"/>
</dbReference>
<feature type="domain" description="C2H2-type" evidence="14">
    <location>
        <begin position="1110"/>
        <end position="1138"/>
    </location>
</feature>
<reference evidence="18" key="1">
    <citation type="journal article" date="2015" name="Proc. Natl. Acad. Sci. U.S.A.">
        <title>Genome sequence of the Asian Tiger mosquito, Aedes albopictus, reveals insights into its biology, genetics, and evolution.</title>
        <authorList>
            <person name="Chen X.G."/>
            <person name="Jiang X."/>
            <person name="Gu J."/>
            <person name="Xu M."/>
            <person name="Wu Y."/>
            <person name="Deng Y."/>
            <person name="Zhang C."/>
            <person name="Bonizzoni M."/>
            <person name="Dermauw W."/>
            <person name="Vontas J."/>
            <person name="Armbruster P."/>
            <person name="Huang X."/>
            <person name="Yang Y."/>
            <person name="Zhang H."/>
            <person name="He W."/>
            <person name="Peng H."/>
            <person name="Liu Y."/>
            <person name="Wu K."/>
            <person name="Chen J."/>
            <person name="Lirakis M."/>
            <person name="Topalis P."/>
            <person name="Van Leeuwen T."/>
            <person name="Hall A.B."/>
            <person name="Jiang X."/>
            <person name="Thorpe C."/>
            <person name="Mueller R.L."/>
            <person name="Sun C."/>
            <person name="Waterhouse R.M."/>
            <person name="Yan G."/>
            <person name="Tu Z.J."/>
            <person name="Fang X."/>
            <person name="James A.A."/>
        </authorList>
    </citation>
    <scope>NUCLEOTIDE SEQUENCE [LARGE SCALE GENOMIC DNA]</scope>
    <source>
        <strain evidence="18">Foshan</strain>
    </source>
</reference>
<reference evidence="17" key="2">
    <citation type="submission" date="2025-05" db="UniProtKB">
        <authorList>
            <consortium name="EnsemblMetazoa"/>
        </authorList>
    </citation>
    <scope>IDENTIFICATION</scope>
    <source>
        <strain evidence="17">Foshan</strain>
    </source>
</reference>
<evidence type="ECO:0000259" key="14">
    <source>
        <dbReference type="PROSITE" id="PS50157"/>
    </source>
</evidence>
<evidence type="ECO:0000256" key="8">
    <source>
        <dbReference type="ARBA" id="ARBA00023163"/>
    </source>
</evidence>
<dbReference type="InterPro" id="IPR013087">
    <property type="entry name" value="Znf_C2H2_type"/>
</dbReference>
<feature type="binding site" evidence="12">
    <location>
        <position position="725"/>
    </location>
    <ligand>
        <name>Zn(2+)</name>
        <dbReference type="ChEBI" id="CHEBI:29105"/>
    </ligand>
</feature>
<feature type="binding site" evidence="12">
    <location>
        <position position="780"/>
    </location>
    <ligand>
        <name>Zn(2+)</name>
        <dbReference type="ChEBI" id="CHEBI:29105"/>
    </ligand>
</feature>
<proteinExistence type="predicted"/>